<dbReference type="GeneID" id="20820159"/>
<organism evidence="1">
    <name type="scientific">Aphanomyces astaci</name>
    <name type="common">Crayfish plague agent</name>
    <dbReference type="NCBI Taxonomy" id="112090"/>
    <lineage>
        <taxon>Eukaryota</taxon>
        <taxon>Sar</taxon>
        <taxon>Stramenopiles</taxon>
        <taxon>Oomycota</taxon>
        <taxon>Saprolegniomycetes</taxon>
        <taxon>Saprolegniales</taxon>
        <taxon>Verrucalvaceae</taxon>
        <taxon>Aphanomyces</taxon>
    </lineage>
</organism>
<dbReference type="EMBL" id="KI913253">
    <property type="protein sequence ID" value="ETV65039.1"/>
    <property type="molecule type" value="Genomic_DNA"/>
</dbReference>
<evidence type="ECO:0000313" key="1">
    <source>
        <dbReference type="EMBL" id="ETV65039.1"/>
    </source>
</evidence>
<dbReference type="AlphaFoldDB" id="W4FDS8"/>
<reference evidence="1" key="1">
    <citation type="submission" date="2013-12" db="EMBL/GenBank/DDBJ databases">
        <title>The Genome Sequence of Aphanomyces astaci APO3.</title>
        <authorList>
            <consortium name="The Broad Institute Genomics Platform"/>
            <person name="Russ C."/>
            <person name="Tyler B."/>
            <person name="van West P."/>
            <person name="Dieguez-Uribeondo J."/>
            <person name="Young S.K."/>
            <person name="Zeng Q."/>
            <person name="Gargeya S."/>
            <person name="Fitzgerald M."/>
            <person name="Abouelleil A."/>
            <person name="Alvarado L."/>
            <person name="Chapman S.B."/>
            <person name="Gainer-Dewar J."/>
            <person name="Goldberg J."/>
            <person name="Griggs A."/>
            <person name="Gujja S."/>
            <person name="Hansen M."/>
            <person name="Howarth C."/>
            <person name="Imamovic A."/>
            <person name="Ireland A."/>
            <person name="Larimer J."/>
            <person name="McCowan C."/>
            <person name="Murphy C."/>
            <person name="Pearson M."/>
            <person name="Poon T.W."/>
            <person name="Priest M."/>
            <person name="Roberts A."/>
            <person name="Saif S."/>
            <person name="Shea T."/>
            <person name="Sykes S."/>
            <person name="Wortman J."/>
            <person name="Nusbaum C."/>
            <person name="Birren B."/>
        </authorList>
    </citation>
    <scope>NUCLEOTIDE SEQUENCE [LARGE SCALE GENOMIC DNA]</scope>
    <source>
        <strain evidence="1">APO3</strain>
    </source>
</reference>
<gene>
    <name evidence="1" type="ORF">H257_18163</name>
</gene>
<sequence>MRVSRWTGDIEAQKVLQGLVDQGKIDGGTEPQEPRALAPEVFKHLNNQVCSLHIRNTKRANNLPVTTKRARSTRCIVTADDTEADIPQLGHVLQALCSVQVNEPPRETSKTKEWFVSVAVTLMWGFKAGTLVITSEDPSTLVKVKSVYFVSVQHVHFCDLLCHCISFEP</sequence>
<proteinExistence type="predicted"/>
<protein>
    <submittedName>
        <fullName evidence="1">Uncharacterized protein</fullName>
    </submittedName>
</protein>
<name>W4FDS8_APHAT</name>
<dbReference type="RefSeq" id="XP_009845475.1">
    <property type="nucleotide sequence ID" value="XM_009847173.1"/>
</dbReference>
<accession>W4FDS8</accession>
<dbReference type="VEuPathDB" id="FungiDB:H257_18163"/>